<dbReference type="EMBL" id="WABS01000020">
    <property type="protein sequence ID" value="MBI0555127.1"/>
    <property type="molecule type" value="Genomic_DNA"/>
</dbReference>
<dbReference type="SUPFAM" id="SSF53822">
    <property type="entry name" value="Periplasmic binding protein-like I"/>
    <property type="match status" value="1"/>
</dbReference>
<feature type="domain" description="HTH lacI-type" evidence="4">
    <location>
        <begin position="1"/>
        <end position="55"/>
    </location>
</feature>
<dbReference type="PANTHER" id="PTHR30146:SF109">
    <property type="entry name" value="HTH-TYPE TRANSCRIPTIONAL REGULATOR GALS"/>
    <property type="match status" value="1"/>
</dbReference>
<evidence type="ECO:0000259" key="4">
    <source>
        <dbReference type="PROSITE" id="PS50932"/>
    </source>
</evidence>
<dbReference type="AlphaFoldDB" id="A0A0H3HZL4"/>
<dbReference type="RefSeq" id="WP_014698755.1">
    <property type="nucleotide sequence ID" value="NC_017845.1"/>
</dbReference>
<evidence type="ECO:0000256" key="3">
    <source>
        <dbReference type="ARBA" id="ARBA00023163"/>
    </source>
</evidence>
<dbReference type="Pfam" id="PF00532">
    <property type="entry name" value="Peripla_BP_1"/>
    <property type="match status" value="1"/>
</dbReference>
<dbReference type="Proteomes" id="UP001194579">
    <property type="component" value="Unassembled WGS sequence"/>
</dbReference>
<dbReference type="Gene3D" id="3.40.50.2300">
    <property type="match status" value="2"/>
</dbReference>
<dbReference type="STRING" id="1905730.W5S_0755"/>
<reference evidence="5" key="2">
    <citation type="submission" date="2012-03" db="EMBL/GenBank/DDBJ databases">
        <authorList>
            <person name="Koskinen P."/>
            <person name="Laine P."/>
            <person name="Niemi O."/>
            <person name="Nykyri J."/>
            <person name="Harjunpaa H."/>
            <person name="Auvinen P."/>
            <person name="Paulin L."/>
            <person name="Pirhonen M."/>
            <person name="Palva T."/>
            <person name="Holm L."/>
        </authorList>
    </citation>
    <scope>NUCLEOTIDE SEQUENCE</scope>
    <source>
        <strain evidence="5">SCC3193</strain>
    </source>
</reference>
<keyword evidence="1" id="KW-0805">Transcription regulation</keyword>
<dbReference type="GO" id="GO:0000976">
    <property type="term" value="F:transcription cis-regulatory region binding"/>
    <property type="evidence" value="ECO:0007669"/>
    <property type="project" value="TreeGrafter"/>
</dbReference>
<evidence type="ECO:0000313" key="6">
    <source>
        <dbReference type="EMBL" id="MBI0555127.1"/>
    </source>
</evidence>
<dbReference type="SMART" id="SM00354">
    <property type="entry name" value="HTH_LACI"/>
    <property type="match status" value="1"/>
</dbReference>
<evidence type="ECO:0000313" key="8">
    <source>
        <dbReference type="Proteomes" id="UP001194579"/>
    </source>
</evidence>
<dbReference type="EMBL" id="CP003415">
    <property type="protein sequence ID" value="AFI88874.1"/>
    <property type="molecule type" value="Genomic_DNA"/>
</dbReference>
<dbReference type="PANTHER" id="PTHR30146">
    <property type="entry name" value="LACI-RELATED TRANSCRIPTIONAL REPRESSOR"/>
    <property type="match status" value="1"/>
</dbReference>
<reference evidence="5 7" key="1">
    <citation type="journal article" date="2012" name="J. Bacteriol.">
        <title>Genome sequence of Pectobacterium sp. strain SCC3193.</title>
        <authorList>
            <person name="Koskinen J.P."/>
            <person name="Laine P."/>
            <person name="Niemi O."/>
            <person name="Nykyri J."/>
            <person name="Harjunpaa H."/>
            <person name="Auvinen P."/>
            <person name="Paulin L."/>
            <person name="Pirhonen M."/>
            <person name="Palva T."/>
            <person name="Holm L."/>
        </authorList>
    </citation>
    <scope>NUCLEOTIDE SEQUENCE [LARGE SCALE GENOMIC DNA]</scope>
    <source>
        <strain evidence="5 7">SCC3193</strain>
    </source>
</reference>
<dbReference type="eggNOG" id="COG1609">
    <property type="taxonomic scope" value="Bacteria"/>
</dbReference>
<dbReference type="PROSITE" id="PS50932">
    <property type="entry name" value="HTH_LACI_2"/>
    <property type="match status" value="1"/>
</dbReference>
<dbReference type="Proteomes" id="UP000008044">
    <property type="component" value="Chromosome"/>
</dbReference>
<dbReference type="InterPro" id="IPR010982">
    <property type="entry name" value="Lambda_DNA-bd_dom_sf"/>
</dbReference>
<dbReference type="InterPro" id="IPR000843">
    <property type="entry name" value="HTH_LacI"/>
</dbReference>
<dbReference type="HOGENOM" id="CLU_037628_6_1_6"/>
<dbReference type="CDD" id="cd20010">
    <property type="entry name" value="PBP1_AglR-like"/>
    <property type="match status" value="1"/>
</dbReference>
<dbReference type="SUPFAM" id="SSF47413">
    <property type="entry name" value="lambda repressor-like DNA-binding domains"/>
    <property type="match status" value="1"/>
</dbReference>
<dbReference type="Gene3D" id="1.10.260.40">
    <property type="entry name" value="lambda repressor-like DNA-binding domains"/>
    <property type="match status" value="1"/>
</dbReference>
<protein>
    <submittedName>
        <fullName evidence="5">HTH-type transcriptional regulator RafR</fullName>
    </submittedName>
    <submittedName>
        <fullName evidence="6">LacI family DNA-binding transcriptional regulator</fullName>
    </submittedName>
</protein>
<dbReference type="GO" id="GO:0003700">
    <property type="term" value="F:DNA-binding transcription factor activity"/>
    <property type="evidence" value="ECO:0007669"/>
    <property type="project" value="TreeGrafter"/>
</dbReference>
<sequence>MSLKTIANNLGLSVAAVSRALNGHRDISEATRQRIQEEAERIGYRPNTHARRLKMGKSDAVGLVYPYASSLSNDIFFEMIGAISRKLAQHDVDFLLLADEQDECQNGVRLITSRRIDALIVAHTCEQDARLTLLQRNKVPFLALGRSQLSHPYAWFDFDNRAGMALATEHLIELGHRRIAMLSEDHSQAFIMQRRQGYRDALQRHNLPFHDAYLRCVSPTRRAGYQAMLDLLALPEPPTAIVMDGNVHGDGAVAALQQAGRLSGSHPMALVMYDGLPQDSLTDISVTAIEQATREQVGEQIASMTQALIAGEAVENLQVLWQPTLRLGKTSFPA</sequence>
<evidence type="ECO:0000313" key="5">
    <source>
        <dbReference type="EMBL" id="AFI88874.1"/>
    </source>
</evidence>
<accession>A0A0H3HZL4</accession>
<keyword evidence="2 6" id="KW-0238">DNA-binding</keyword>
<gene>
    <name evidence="5" type="ordered locus">W5S_0755</name>
    <name evidence="6" type="ORF">F6Q06_11595</name>
</gene>
<name>A0A0H3HZL4_PECPM</name>
<evidence type="ECO:0000256" key="2">
    <source>
        <dbReference type="ARBA" id="ARBA00023125"/>
    </source>
</evidence>
<evidence type="ECO:0000256" key="1">
    <source>
        <dbReference type="ARBA" id="ARBA00023015"/>
    </source>
</evidence>
<keyword evidence="8" id="KW-1185">Reference proteome</keyword>
<dbReference type="InterPro" id="IPR028082">
    <property type="entry name" value="Peripla_BP_I"/>
</dbReference>
<dbReference type="KEGG" id="pec:W5S_0755"/>
<organism evidence="5 7">
    <name type="scientific">Pectobacterium parmentieri</name>
    <dbReference type="NCBI Taxonomy" id="1905730"/>
    <lineage>
        <taxon>Bacteria</taxon>
        <taxon>Pseudomonadati</taxon>
        <taxon>Pseudomonadota</taxon>
        <taxon>Gammaproteobacteria</taxon>
        <taxon>Enterobacterales</taxon>
        <taxon>Pectobacteriaceae</taxon>
        <taxon>Pectobacterium</taxon>
    </lineage>
</organism>
<dbReference type="Pfam" id="PF00356">
    <property type="entry name" value="LacI"/>
    <property type="match status" value="1"/>
</dbReference>
<proteinExistence type="predicted"/>
<dbReference type="PATRIC" id="fig|1166016.3.peg.758"/>
<reference evidence="8" key="3">
    <citation type="submission" date="2023-07" db="EMBL/GenBank/DDBJ databases">
        <title>Identification of Pectobacterium versatile causing blackleg of potato from New York State with a whole genome sequencing approach.</title>
        <authorList>
            <person name="Ma X."/>
            <person name="Swingle B."/>
        </authorList>
    </citation>
    <scope>NUCLEOTIDE SEQUENCE [LARGE SCALE GENOMIC DNA]</scope>
    <source>
        <strain evidence="8">NY1588A</strain>
    </source>
</reference>
<evidence type="ECO:0000313" key="7">
    <source>
        <dbReference type="Proteomes" id="UP000008044"/>
    </source>
</evidence>
<reference evidence="6" key="4">
    <citation type="submission" date="2024-05" db="EMBL/GenBank/DDBJ databases">
        <title>Identification of Pectobacterium versatile causing blackleg of potato from New York State with a whole genome sequencing approach.</title>
        <authorList>
            <person name="Ma X."/>
            <person name="Swingle B."/>
        </authorList>
    </citation>
    <scope>NUCLEOTIDE SEQUENCE</scope>
    <source>
        <strain evidence="6">NY1588A</strain>
    </source>
</reference>
<dbReference type="CDD" id="cd01392">
    <property type="entry name" value="HTH_LacI"/>
    <property type="match status" value="1"/>
</dbReference>
<dbReference type="InterPro" id="IPR001761">
    <property type="entry name" value="Peripla_BP/Lac1_sug-bd_dom"/>
</dbReference>
<keyword evidence="3" id="KW-0804">Transcription</keyword>